<evidence type="ECO:0000313" key="1">
    <source>
        <dbReference type="EMBL" id="MDX2294027.1"/>
    </source>
</evidence>
<dbReference type="PANTHER" id="PTHR47691:SF3">
    <property type="entry name" value="HTH-TYPE TRANSCRIPTIONAL REGULATOR RV0890C-RELATED"/>
    <property type="match status" value="1"/>
</dbReference>
<reference evidence="1 2" key="1">
    <citation type="submission" date="2023-10" db="EMBL/GenBank/DDBJ databases">
        <authorList>
            <person name="Wang X.X."/>
        </authorList>
    </citation>
    <scope>NUCLEOTIDE SEQUENCE [LARGE SCALE GENOMIC DNA]</scope>
    <source>
        <strain evidence="1 2">NBRC 12816</strain>
    </source>
</reference>
<organism evidence="1 2">
    <name type="scientific">Streptomyces roseolus</name>
    <dbReference type="NCBI Taxonomy" id="67358"/>
    <lineage>
        <taxon>Bacteria</taxon>
        <taxon>Bacillati</taxon>
        <taxon>Actinomycetota</taxon>
        <taxon>Actinomycetes</taxon>
        <taxon>Kitasatosporales</taxon>
        <taxon>Streptomycetaceae</taxon>
        <taxon>Streptomyces</taxon>
    </lineage>
</organism>
<dbReference type="PRINTS" id="PR00364">
    <property type="entry name" value="DISEASERSIST"/>
</dbReference>
<dbReference type="InterPro" id="IPR027417">
    <property type="entry name" value="P-loop_NTPase"/>
</dbReference>
<comment type="caution">
    <text evidence="1">The sequence shown here is derived from an EMBL/GenBank/DDBJ whole genome shotgun (WGS) entry which is preliminary data.</text>
</comment>
<name>A0ABU4K8I2_9ACTN</name>
<dbReference type="Proteomes" id="UP001278571">
    <property type="component" value="Unassembled WGS sequence"/>
</dbReference>
<protein>
    <submittedName>
        <fullName evidence="1">Regulator</fullName>
    </submittedName>
</protein>
<dbReference type="PANTHER" id="PTHR47691">
    <property type="entry name" value="REGULATOR-RELATED"/>
    <property type="match status" value="1"/>
</dbReference>
<gene>
    <name evidence="1" type="ORF">R2363_17835</name>
</gene>
<sequence>MFVGREHELVELQGALKVNRLVTLTGVAGVGKTRLARQLVDLGLVAAAEDACWADLWQLRDDGLLAALVADACSLSDHTPRMPVDVICEWIGDRELLLVLDSCEHVLPACRSLVKVLLAKCPQLRIVATSRELFHLDGEFVFVVQPLPCTTDAAELFLRRATESGHVPEPGDLNQVTELCTYLDGLPLALELAAGALRHCSIEDLLRRPRHELSRGEDEVRPLAPRRHDVLRTALGWSHELCTPAERLLWARLSIVHGHFDEAVAVALCSGGPLSAFDVGHALAGLVDKSVVTRRRGRCLLLDTVREYGRLWLAELGELDAMASTHASYFLTQARRADATWTSAEQTGWYRTIKEAHPDLCAALDHLLDHDVDAALELATLTGFYWTCCGHAHTAQLYLSRTLNACDRQGPMRQRAVWALGLTYLLQGNHVTGTHLARQCLESARVTGDATALLRAAYLQAMSDLLQGNPRPSLELLEHALRNADVHSADRGDEPARQAVMMCRMLRLFALTGLGELEESRRSAMALRAECVAMGEHWIRSYADYQMCVIALRAQDSELSLKYARSMLHAKQQIGDTFGIALGLDMLAAAFSANGNGLSAALASGAGQRLWDAVGHPQRGAPDVAPLREAGEERARRLVGAGTYESYRSEASHADPGEMLAWAAGGEPPL</sequence>
<accession>A0ABU4K8I2</accession>
<keyword evidence="2" id="KW-1185">Reference proteome</keyword>
<evidence type="ECO:0000313" key="2">
    <source>
        <dbReference type="Proteomes" id="UP001278571"/>
    </source>
</evidence>
<dbReference type="SUPFAM" id="SSF52540">
    <property type="entry name" value="P-loop containing nucleoside triphosphate hydrolases"/>
    <property type="match status" value="1"/>
</dbReference>
<dbReference type="EMBL" id="JAWJZF010000377">
    <property type="protein sequence ID" value="MDX2294027.1"/>
    <property type="molecule type" value="Genomic_DNA"/>
</dbReference>
<dbReference type="RefSeq" id="WP_319010350.1">
    <property type="nucleotide sequence ID" value="NZ_JAWJZF010000377.1"/>
</dbReference>
<proteinExistence type="predicted"/>
<dbReference type="Gene3D" id="3.40.50.300">
    <property type="entry name" value="P-loop containing nucleotide triphosphate hydrolases"/>
    <property type="match status" value="1"/>
</dbReference>